<keyword evidence="2" id="KW-1185">Reference proteome</keyword>
<protein>
    <submittedName>
        <fullName evidence="1">Retrovirus-related pol polyprotein from transposon tnt 1-94</fullName>
    </submittedName>
</protein>
<organism evidence="1 2">
    <name type="scientific">Lasius niger</name>
    <name type="common">Black garden ant</name>
    <dbReference type="NCBI Taxonomy" id="67767"/>
    <lineage>
        <taxon>Eukaryota</taxon>
        <taxon>Metazoa</taxon>
        <taxon>Ecdysozoa</taxon>
        <taxon>Arthropoda</taxon>
        <taxon>Hexapoda</taxon>
        <taxon>Insecta</taxon>
        <taxon>Pterygota</taxon>
        <taxon>Neoptera</taxon>
        <taxon>Endopterygota</taxon>
        <taxon>Hymenoptera</taxon>
        <taxon>Apocrita</taxon>
        <taxon>Aculeata</taxon>
        <taxon>Formicoidea</taxon>
        <taxon>Formicidae</taxon>
        <taxon>Formicinae</taxon>
        <taxon>Lasius</taxon>
        <taxon>Lasius</taxon>
    </lineage>
</organism>
<dbReference type="OrthoDB" id="7758228at2759"/>
<gene>
    <name evidence="1" type="ORF">RF55_13913</name>
</gene>
<name>A0A0J7K9J3_LASNI</name>
<dbReference type="STRING" id="67767.A0A0J7K9J3"/>
<proteinExistence type="predicted"/>
<evidence type="ECO:0000313" key="2">
    <source>
        <dbReference type="Proteomes" id="UP000036403"/>
    </source>
</evidence>
<dbReference type="Proteomes" id="UP000036403">
    <property type="component" value="Unassembled WGS sequence"/>
</dbReference>
<dbReference type="PaxDb" id="67767-A0A0J7K9J3"/>
<comment type="caution">
    <text evidence="1">The sequence shown here is derived from an EMBL/GenBank/DDBJ whole genome shotgun (WGS) entry which is preliminary data.</text>
</comment>
<sequence length="129" mass="14435">MFADVDWGNSSLDRRSYTGYTFIMSGGADATKEVIYMGGLLGEFGMDLNGIILKNDNIGAQKLATNPIYYARSKHIDIKHHFVREAVKETLVLIQHVPSDEMTADILTKGLPRGRHENFVRLLGLKPIQ</sequence>
<accession>A0A0J7K9J3</accession>
<dbReference type="PANTHER" id="PTHR11439:SF483">
    <property type="entry name" value="PEPTIDE SYNTHASE GLIP-LIKE, PUTATIVE (AFU_ORTHOLOGUE AFUA_3G12920)-RELATED"/>
    <property type="match status" value="1"/>
</dbReference>
<dbReference type="PANTHER" id="PTHR11439">
    <property type="entry name" value="GAG-POL-RELATED RETROTRANSPOSON"/>
    <property type="match status" value="1"/>
</dbReference>
<dbReference type="AlphaFoldDB" id="A0A0J7K9J3"/>
<dbReference type="CDD" id="cd09272">
    <property type="entry name" value="RNase_HI_RT_Ty1"/>
    <property type="match status" value="1"/>
</dbReference>
<dbReference type="EMBL" id="LBMM01011228">
    <property type="protein sequence ID" value="KMQ86954.1"/>
    <property type="molecule type" value="Genomic_DNA"/>
</dbReference>
<evidence type="ECO:0000313" key="1">
    <source>
        <dbReference type="EMBL" id="KMQ86954.1"/>
    </source>
</evidence>
<reference evidence="1 2" key="1">
    <citation type="submission" date="2015-04" db="EMBL/GenBank/DDBJ databases">
        <title>Lasius niger genome sequencing.</title>
        <authorList>
            <person name="Konorov E.A."/>
            <person name="Nikitin M.A."/>
            <person name="Kirill M.V."/>
            <person name="Chang P."/>
        </authorList>
    </citation>
    <scope>NUCLEOTIDE SEQUENCE [LARGE SCALE GENOMIC DNA]</scope>
    <source>
        <tissue evidence="1">Whole</tissue>
    </source>
</reference>